<accession>A0AAE3GMV3</accession>
<evidence type="ECO:0000313" key="3">
    <source>
        <dbReference type="Proteomes" id="UP001206128"/>
    </source>
</evidence>
<feature type="domain" description="GP-PDE" evidence="1">
    <location>
        <begin position="3"/>
        <end position="268"/>
    </location>
</feature>
<dbReference type="EMBL" id="JAMTCK010000035">
    <property type="protein sequence ID" value="MCP2170463.1"/>
    <property type="molecule type" value="Genomic_DNA"/>
</dbReference>
<keyword evidence="3" id="KW-1185">Reference proteome</keyword>
<dbReference type="InterPro" id="IPR017946">
    <property type="entry name" value="PLC-like_Pdiesterase_TIM-brl"/>
</dbReference>
<dbReference type="SUPFAM" id="SSF51695">
    <property type="entry name" value="PLC-like phosphodiesterases"/>
    <property type="match status" value="1"/>
</dbReference>
<dbReference type="AlphaFoldDB" id="A0AAE3GMV3"/>
<dbReference type="Gene3D" id="3.20.20.190">
    <property type="entry name" value="Phosphatidylinositol (PI) phosphodiesterase"/>
    <property type="match status" value="1"/>
</dbReference>
<dbReference type="Pfam" id="PF03009">
    <property type="entry name" value="GDPD"/>
    <property type="match status" value="1"/>
</dbReference>
<dbReference type="PANTHER" id="PTHR46211:SF13">
    <property type="entry name" value="GLYCEROPHOSPHODIESTER PHOSPHODIESTERASE 1-RELATED"/>
    <property type="match status" value="1"/>
</dbReference>
<proteinExistence type="predicted"/>
<evidence type="ECO:0000259" key="1">
    <source>
        <dbReference type="PROSITE" id="PS51704"/>
    </source>
</evidence>
<dbReference type="PANTHER" id="PTHR46211">
    <property type="entry name" value="GLYCEROPHOSPHORYL DIESTER PHOSPHODIESTERASE"/>
    <property type="match status" value="1"/>
</dbReference>
<gene>
    <name evidence="2" type="ORF">LX83_007354</name>
</gene>
<evidence type="ECO:0000313" key="2">
    <source>
        <dbReference type="EMBL" id="MCP2170463.1"/>
    </source>
</evidence>
<name>A0AAE3GMV3_9PSEU</name>
<dbReference type="GO" id="GO:0008081">
    <property type="term" value="F:phosphoric diester hydrolase activity"/>
    <property type="evidence" value="ECO:0007669"/>
    <property type="project" value="InterPro"/>
</dbReference>
<dbReference type="PROSITE" id="PS51704">
    <property type="entry name" value="GP_PDE"/>
    <property type="match status" value="1"/>
</dbReference>
<comment type="caution">
    <text evidence="2">The sequence shown here is derived from an EMBL/GenBank/DDBJ whole genome shotgun (WGS) entry which is preliminary data.</text>
</comment>
<dbReference type="Proteomes" id="UP001206128">
    <property type="component" value="Unassembled WGS sequence"/>
</dbReference>
<sequence length="277" mass="30226">MYPAVVAHRGASAQRAEHTLAAYLLALRQGADGLECDIRLTRDGHLVCVHDRRVDRTSSGRGVVSTLTLEQLAAFDYGSWHGERARAAGMAMAEPGDGPVAADAERGLLTLETLLGLVVDAGRPITLFVETKHPVRYGGRVEARLVEVLARYGLAHPRHKEESRVVMMSFSGHAVRRMRAHAPTLPTVLLFGRIPAARRDGSLPPWADFTGPGVHLLRQDPDYVARSAARGNHTYCWTVDEPADVQLCQDLGVRYLATNLPDNTRRLLQPAGGALPR</sequence>
<dbReference type="GO" id="GO:0006629">
    <property type="term" value="P:lipid metabolic process"/>
    <property type="evidence" value="ECO:0007669"/>
    <property type="project" value="InterPro"/>
</dbReference>
<protein>
    <submittedName>
        <fullName evidence="2">Glycerophosphoryl diester phosphodiesterase</fullName>
    </submittedName>
</protein>
<dbReference type="InterPro" id="IPR030395">
    <property type="entry name" value="GP_PDE_dom"/>
</dbReference>
<organism evidence="2 3">
    <name type="scientific">Goodfellowiella coeruleoviolacea</name>
    <dbReference type="NCBI Taxonomy" id="334858"/>
    <lineage>
        <taxon>Bacteria</taxon>
        <taxon>Bacillati</taxon>
        <taxon>Actinomycetota</taxon>
        <taxon>Actinomycetes</taxon>
        <taxon>Pseudonocardiales</taxon>
        <taxon>Pseudonocardiaceae</taxon>
        <taxon>Goodfellowiella</taxon>
    </lineage>
</organism>
<reference evidence="2" key="1">
    <citation type="submission" date="2022-06" db="EMBL/GenBank/DDBJ databases">
        <title>Genomic Encyclopedia of Archaeal and Bacterial Type Strains, Phase II (KMG-II): from individual species to whole genera.</title>
        <authorList>
            <person name="Goeker M."/>
        </authorList>
    </citation>
    <scope>NUCLEOTIDE SEQUENCE</scope>
    <source>
        <strain evidence="2">DSM 43935</strain>
    </source>
</reference>